<sequence>MGLAEDRKYLKLWQQYRENTSRATPVDLGETPAEKSKRIAALESNDEAWFKYYFPNHYLSEVAPFHKAATKRVMNNPEWFEVRSWSRECSKTTRTRMEVIKLVLTGKKRNVLLVSNTLDNAERLLLPYKVQFESNHRIINDYGEQQSLGSWEAGEFITKKGVSFRALGAGQSPRGTNNDAVRPDIILIDDIDTDEECRNPERIKVKVHWLFEALYATRSISNPLLWIANGNIIAKYCCITEMAKKADCHDVVNIRGKDGNSTWPQKNTEKFIDRVLAKMPWSSQQKEYYNNPVSEGDIFKNIKYDTCPRLSSCDQVIVYADPSTSNKDKGKNKQASHKSVVIVGAKGRRRYLYKVFVEQTSNNKFVDWLYEAYLYLKDHKVDTSRIYIENNSLQDPHYQQVLLPLIYLRADYYGFTVPVTEDKRKKPDKFFRIEGTLEPLNRLGNLIFNIKEKDDPHMVKMHDQMIGVSPQSSVMDAPDALEGACWLIQNRQSKKLTSYVFGERESRRY</sequence>
<protein>
    <recommendedName>
        <fullName evidence="3">Terminase large subunit gp17-like C-terminal domain-containing protein</fullName>
    </recommendedName>
</protein>
<dbReference type="EMBL" id="VSKL01000001">
    <property type="protein sequence ID" value="TYB74579.1"/>
    <property type="molecule type" value="Genomic_DNA"/>
</dbReference>
<comment type="caution">
    <text evidence="1">The sequence shown here is derived from an EMBL/GenBank/DDBJ whole genome shotgun (WGS) entry which is preliminary data.</text>
</comment>
<evidence type="ECO:0008006" key="3">
    <source>
        <dbReference type="Google" id="ProtNLM"/>
    </source>
</evidence>
<accession>A0A5D0R0G6</accession>
<reference evidence="1 2" key="1">
    <citation type="submission" date="2019-08" db="EMBL/GenBank/DDBJ databases">
        <title>Genomes of Antarctic Bizionia species.</title>
        <authorList>
            <person name="Bowman J.P."/>
        </authorList>
    </citation>
    <scope>NUCLEOTIDE SEQUENCE [LARGE SCALE GENOMIC DNA]</scope>
    <source>
        <strain evidence="1 2">APA-1</strain>
    </source>
</reference>
<evidence type="ECO:0000313" key="1">
    <source>
        <dbReference type="EMBL" id="TYB74579.1"/>
    </source>
</evidence>
<organism evidence="1 2">
    <name type="scientific">Bizionia algoritergicola</name>
    <dbReference type="NCBI Taxonomy" id="291187"/>
    <lineage>
        <taxon>Bacteria</taxon>
        <taxon>Pseudomonadati</taxon>
        <taxon>Bacteroidota</taxon>
        <taxon>Flavobacteriia</taxon>
        <taxon>Flavobacteriales</taxon>
        <taxon>Flavobacteriaceae</taxon>
        <taxon>Bizionia</taxon>
    </lineage>
</organism>
<evidence type="ECO:0000313" key="2">
    <source>
        <dbReference type="Proteomes" id="UP000324358"/>
    </source>
</evidence>
<dbReference type="Proteomes" id="UP000324358">
    <property type="component" value="Unassembled WGS sequence"/>
</dbReference>
<dbReference type="OrthoDB" id="1327410at2"/>
<dbReference type="Gene3D" id="3.40.50.300">
    <property type="entry name" value="P-loop containing nucleotide triphosphate hydrolases"/>
    <property type="match status" value="1"/>
</dbReference>
<keyword evidence="2" id="KW-1185">Reference proteome</keyword>
<dbReference type="AlphaFoldDB" id="A0A5D0R0G6"/>
<dbReference type="RefSeq" id="WP_066256161.1">
    <property type="nucleotide sequence ID" value="NZ_VSKL01000001.1"/>
</dbReference>
<proteinExistence type="predicted"/>
<name>A0A5D0R0G6_9FLAO</name>
<dbReference type="InterPro" id="IPR027417">
    <property type="entry name" value="P-loop_NTPase"/>
</dbReference>
<gene>
    <name evidence="1" type="ORF">ES675_00095</name>
</gene>